<organism evidence="2 3">
    <name type="scientific">Rhizoclosmatium globosum</name>
    <dbReference type="NCBI Taxonomy" id="329046"/>
    <lineage>
        <taxon>Eukaryota</taxon>
        <taxon>Fungi</taxon>
        <taxon>Fungi incertae sedis</taxon>
        <taxon>Chytridiomycota</taxon>
        <taxon>Chytridiomycota incertae sedis</taxon>
        <taxon>Chytridiomycetes</taxon>
        <taxon>Chytridiales</taxon>
        <taxon>Chytriomycetaceae</taxon>
        <taxon>Rhizoclosmatium</taxon>
    </lineage>
</organism>
<feature type="compositionally biased region" description="Basic and acidic residues" evidence="1">
    <location>
        <begin position="173"/>
        <end position="185"/>
    </location>
</feature>
<comment type="caution">
    <text evidence="2">The sequence shown here is derived from an EMBL/GenBank/DDBJ whole genome shotgun (WGS) entry which is preliminary data.</text>
</comment>
<proteinExistence type="predicted"/>
<feature type="compositionally biased region" description="Basic and acidic residues" evidence="1">
    <location>
        <begin position="105"/>
        <end position="115"/>
    </location>
</feature>
<feature type="compositionally biased region" description="Basic and acidic residues" evidence="1">
    <location>
        <begin position="338"/>
        <end position="353"/>
    </location>
</feature>
<evidence type="ECO:0000313" key="3">
    <source>
        <dbReference type="Proteomes" id="UP000193642"/>
    </source>
</evidence>
<feature type="compositionally biased region" description="Polar residues" evidence="1">
    <location>
        <begin position="22"/>
        <end position="35"/>
    </location>
</feature>
<protein>
    <submittedName>
        <fullName evidence="2">Uncharacterized protein</fullName>
    </submittedName>
</protein>
<dbReference type="AlphaFoldDB" id="A0A1Y2CT53"/>
<evidence type="ECO:0000313" key="2">
    <source>
        <dbReference type="EMBL" id="ORY50209.1"/>
    </source>
</evidence>
<feature type="compositionally biased region" description="Low complexity" evidence="1">
    <location>
        <begin position="41"/>
        <end position="55"/>
    </location>
</feature>
<accession>A0A1Y2CT53</accession>
<keyword evidence="3" id="KW-1185">Reference proteome</keyword>
<feature type="compositionally biased region" description="Polar residues" evidence="1">
    <location>
        <begin position="389"/>
        <end position="411"/>
    </location>
</feature>
<dbReference type="EMBL" id="MCGO01000007">
    <property type="protein sequence ID" value="ORY50209.1"/>
    <property type="molecule type" value="Genomic_DNA"/>
</dbReference>
<feature type="compositionally biased region" description="Polar residues" evidence="1">
    <location>
        <begin position="284"/>
        <end position="300"/>
    </location>
</feature>
<feature type="compositionally biased region" description="Basic and acidic residues" evidence="1">
    <location>
        <begin position="442"/>
        <end position="460"/>
    </location>
</feature>
<feature type="compositionally biased region" description="Basic and acidic residues" evidence="1">
    <location>
        <begin position="131"/>
        <end position="154"/>
    </location>
</feature>
<evidence type="ECO:0000256" key="1">
    <source>
        <dbReference type="SAM" id="MobiDB-lite"/>
    </source>
</evidence>
<name>A0A1Y2CT53_9FUNG</name>
<gene>
    <name evidence="2" type="ORF">BCR33DRAFT_846761</name>
</gene>
<feature type="region of interest" description="Disordered" evidence="1">
    <location>
        <begin position="1"/>
        <end position="460"/>
    </location>
</feature>
<reference evidence="2 3" key="1">
    <citation type="submission" date="2016-07" db="EMBL/GenBank/DDBJ databases">
        <title>Pervasive Adenine N6-methylation of Active Genes in Fungi.</title>
        <authorList>
            <consortium name="DOE Joint Genome Institute"/>
            <person name="Mondo S.J."/>
            <person name="Dannebaum R.O."/>
            <person name="Kuo R.C."/>
            <person name="Labutti K."/>
            <person name="Haridas S."/>
            <person name="Kuo A."/>
            <person name="Salamov A."/>
            <person name="Ahrendt S.R."/>
            <person name="Lipzen A."/>
            <person name="Sullivan W."/>
            <person name="Andreopoulos W.B."/>
            <person name="Clum A."/>
            <person name="Lindquist E."/>
            <person name="Daum C."/>
            <person name="Ramamoorthy G.K."/>
            <person name="Gryganskyi A."/>
            <person name="Culley D."/>
            <person name="Magnuson J.K."/>
            <person name="James T.Y."/>
            <person name="O'Malley M.A."/>
            <person name="Stajich J.E."/>
            <person name="Spatafora J.W."/>
            <person name="Visel A."/>
            <person name="Grigoriev I.V."/>
        </authorList>
    </citation>
    <scope>NUCLEOTIDE SEQUENCE [LARGE SCALE GENOMIC DNA]</scope>
    <source>
        <strain evidence="2 3">JEL800</strain>
    </source>
</reference>
<dbReference type="OrthoDB" id="10368526at2759"/>
<feature type="compositionally biased region" description="Basic and acidic residues" evidence="1">
    <location>
        <begin position="308"/>
        <end position="323"/>
    </location>
</feature>
<feature type="compositionally biased region" description="Low complexity" evidence="1">
    <location>
        <begin position="247"/>
        <end position="258"/>
    </location>
</feature>
<feature type="compositionally biased region" description="Polar residues" evidence="1">
    <location>
        <begin position="187"/>
        <end position="202"/>
    </location>
</feature>
<dbReference type="Proteomes" id="UP000193642">
    <property type="component" value="Unassembled WGS sequence"/>
</dbReference>
<sequence length="460" mass="49104">MTSPPRYSQAPPKLPSLENPEQIESSITDAGNQVARSFDLESSGAAAEKAKASAADSVPSGEETKNKASDMMKSTDQIAPAAENAADATKKNVESQTDEAVDLGKQQKEKLEGEPNKSFNVEGMNPVNVLGKDDSSSSHDEKKQEGDEQNKPFKTEGMNPANILGKNDSSSTEGDKKGSKFDPKDPLQNSLFGKNDSSSPSTPEEPKDQSKSKPTSPNPSPFSLENIKKKLHIGGKSDEPKPISPPAASDNANISDANEQGKDSPPKQAPFSLKNVFKLGGSGSKPSTDASTDSHSQPGPNTIEDDVPEHSPIEKFVMKEETKVSNAFSNIKKHFQKHEKQPSGETETKDKNENVGLLGDAKNTYENASDVPAGPASPKKEPFFKRALNMSNPFTSQQKTPSTPVEQSVPHNTPVAPESDLGLEEKSKKAFDASGLAGSRVPDAHDKKGGNEEKENVMSA</sequence>